<keyword evidence="1" id="KW-0966">Cell projection</keyword>
<keyword evidence="1" id="KW-0969">Cilium</keyword>
<evidence type="ECO:0000313" key="1">
    <source>
        <dbReference type="EMBL" id="MFL9925083.1"/>
    </source>
</evidence>
<evidence type="ECO:0000313" key="2">
    <source>
        <dbReference type="Proteomes" id="UP001629246"/>
    </source>
</evidence>
<dbReference type="Proteomes" id="UP001629246">
    <property type="component" value="Unassembled WGS sequence"/>
</dbReference>
<protein>
    <submittedName>
        <fullName evidence="1">Flagellar protein FlhE</fullName>
    </submittedName>
</protein>
<dbReference type="RefSeq" id="WP_408158270.1">
    <property type="nucleotide sequence ID" value="NZ_JAQQFM010000005.1"/>
</dbReference>
<gene>
    <name evidence="1" type="ORF">PQR62_12475</name>
</gene>
<organism evidence="1 2">
    <name type="scientific">Herbaspirillum lusitanum</name>
    <dbReference type="NCBI Taxonomy" id="213312"/>
    <lineage>
        <taxon>Bacteria</taxon>
        <taxon>Pseudomonadati</taxon>
        <taxon>Pseudomonadota</taxon>
        <taxon>Betaproteobacteria</taxon>
        <taxon>Burkholderiales</taxon>
        <taxon>Oxalobacteraceae</taxon>
        <taxon>Herbaspirillum</taxon>
    </lineage>
</organism>
<keyword evidence="2" id="KW-1185">Reference proteome</keyword>
<sequence length="110" mass="11758">MGPGIVAKNADYATSFRVSVPVPPGASINNVSWRYGVASKPAGFEAVLCWQDQNSCWNVTRNAAGSTRFFNGKDAARGFTLYYRVKGSGPLPGPVNGEMNQVIVTYDLPG</sequence>
<comment type="caution">
    <text evidence="1">The sequence shown here is derived from an EMBL/GenBank/DDBJ whole genome shotgun (WGS) entry which is preliminary data.</text>
</comment>
<dbReference type="EMBL" id="JAQQFM010000005">
    <property type="protein sequence ID" value="MFL9925083.1"/>
    <property type="molecule type" value="Genomic_DNA"/>
</dbReference>
<reference evidence="1 2" key="1">
    <citation type="journal article" date="2024" name="Chem. Sci.">
        <title>Discovery of megapolipeptins by genome mining of a Burkholderiales bacteria collection.</title>
        <authorList>
            <person name="Paulo B.S."/>
            <person name="Recchia M.J.J."/>
            <person name="Lee S."/>
            <person name="Fergusson C.H."/>
            <person name="Romanowski S.B."/>
            <person name="Hernandez A."/>
            <person name="Krull N."/>
            <person name="Liu D.Y."/>
            <person name="Cavanagh H."/>
            <person name="Bos A."/>
            <person name="Gray C.A."/>
            <person name="Murphy B.T."/>
            <person name="Linington R.G."/>
            <person name="Eustaquio A.S."/>
        </authorList>
    </citation>
    <scope>NUCLEOTIDE SEQUENCE [LARGE SCALE GENOMIC DNA]</scope>
    <source>
        <strain evidence="1 2">RL21-008-BIB-A</strain>
    </source>
</reference>
<proteinExistence type="predicted"/>
<dbReference type="InterPro" id="IPR009420">
    <property type="entry name" value="FlhE"/>
</dbReference>
<keyword evidence="1" id="KW-0282">Flagellum</keyword>
<name>A0ABW9A852_9BURK</name>
<accession>A0ABW9A852</accession>
<dbReference type="Pfam" id="PF06366">
    <property type="entry name" value="FlhE"/>
    <property type="match status" value="1"/>
</dbReference>